<name>A0A7J0F6I1_9ERIC</name>
<reference evidence="1 2" key="1">
    <citation type="submission" date="2019-07" db="EMBL/GenBank/DDBJ databases">
        <title>De Novo Assembly of kiwifruit Actinidia rufa.</title>
        <authorList>
            <person name="Sugita-Konishi S."/>
            <person name="Sato K."/>
            <person name="Mori E."/>
            <person name="Abe Y."/>
            <person name="Kisaki G."/>
            <person name="Hamano K."/>
            <person name="Suezawa K."/>
            <person name="Otani M."/>
            <person name="Fukuda T."/>
            <person name="Manabe T."/>
            <person name="Gomi K."/>
            <person name="Tabuchi M."/>
            <person name="Akimitsu K."/>
            <person name="Kataoka I."/>
        </authorList>
    </citation>
    <scope>NUCLEOTIDE SEQUENCE [LARGE SCALE GENOMIC DNA]</scope>
    <source>
        <strain evidence="2">cv. Fuchu</strain>
    </source>
</reference>
<dbReference type="Proteomes" id="UP000585474">
    <property type="component" value="Unassembled WGS sequence"/>
</dbReference>
<dbReference type="AlphaFoldDB" id="A0A7J0F6I1"/>
<keyword evidence="2" id="KW-1185">Reference proteome</keyword>
<sequence length="202" mass="22892">MILGGVCEIKPIQSEPSAADQDFKLKIREPGTADREFKPVVVKIRASKPTVKIAWVPWYWTPHLFGHAMYFVMETFQIWNLASVGHGRCSIIQGAASTWSGRSNGPCPWNHGEIPGRMSMERYLGDIGDIIGKDCHLERFWWRLIRPSILPRLRAMRRFHFGSGRSDEYSEGGCGELDGDDLVRSRGLVLPRSREFGDSLAF</sequence>
<gene>
    <name evidence="1" type="ORF">Acr_09g0007680</name>
</gene>
<comment type="caution">
    <text evidence="1">The sequence shown here is derived from an EMBL/GenBank/DDBJ whole genome shotgun (WGS) entry which is preliminary data.</text>
</comment>
<protein>
    <submittedName>
        <fullName evidence="1">Uncharacterized protein</fullName>
    </submittedName>
</protein>
<evidence type="ECO:0000313" key="2">
    <source>
        <dbReference type="Proteomes" id="UP000585474"/>
    </source>
</evidence>
<dbReference type="EMBL" id="BJWL01000009">
    <property type="protein sequence ID" value="GFY94322.1"/>
    <property type="molecule type" value="Genomic_DNA"/>
</dbReference>
<proteinExistence type="predicted"/>
<accession>A0A7J0F6I1</accession>
<organism evidence="1 2">
    <name type="scientific">Actinidia rufa</name>
    <dbReference type="NCBI Taxonomy" id="165716"/>
    <lineage>
        <taxon>Eukaryota</taxon>
        <taxon>Viridiplantae</taxon>
        <taxon>Streptophyta</taxon>
        <taxon>Embryophyta</taxon>
        <taxon>Tracheophyta</taxon>
        <taxon>Spermatophyta</taxon>
        <taxon>Magnoliopsida</taxon>
        <taxon>eudicotyledons</taxon>
        <taxon>Gunneridae</taxon>
        <taxon>Pentapetalae</taxon>
        <taxon>asterids</taxon>
        <taxon>Ericales</taxon>
        <taxon>Actinidiaceae</taxon>
        <taxon>Actinidia</taxon>
    </lineage>
</organism>
<evidence type="ECO:0000313" key="1">
    <source>
        <dbReference type="EMBL" id="GFY94322.1"/>
    </source>
</evidence>